<dbReference type="Proteomes" id="UP001460270">
    <property type="component" value="Unassembled WGS sequence"/>
</dbReference>
<accession>A0AAW0NQB6</accession>
<organism evidence="2 3">
    <name type="scientific">Mugilogobius chulae</name>
    <name type="common">yellowstripe goby</name>
    <dbReference type="NCBI Taxonomy" id="88201"/>
    <lineage>
        <taxon>Eukaryota</taxon>
        <taxon>Metazoa</taxon>
        <taxon>Chordata</taxon>
        <taxon>Craniata</taxon>
        <taxon>Vertebrata</taxon>
        <taxon>Euteleostomi</taxon>
        <taxon>Actinopterygii</taxon>
        <taxon>Neopterygii</taxon>
        <taxon>Teleostei</taxon>
        <taxon>Neoteleostei</taxon>
        <taxon>Acanthomorphata</taxon>
        <taxon>Gobiaria</taxon>
        <taxon>Gobiiformes</taxon>
        <taxon>Gobioidei</taxon>
        <taxon>Gobiidae</taxon>
        <taxon>Gobionellinae</taxon>
        <taxon>Mugilogobius</taxon>
    </lineage>
</organism>
<sequence length="169" mass="19369">MLEHTQDGCSEVGGADLTEQCELISDRLMTLEEELQMAIHNRDQALTHILQTRAGLVRLWQGQRGLSVHMLHMIRMQPGSRRWTQIGCSSAPLCSHVLACHSSLLFEVSPSLEKEVQNVKTTLQLMLAQLQKDEEEDEDDEIKELEEDDLMENGLEEEEDQYFSDSWDI</sequence>
<dbReference type="EMBL" id="JBBPFD010000013">
    <property type="protein sequence ID" value="KAK7902215.1"/>
    <property type="molecule type" value="Genomic_DNA"/>
</dbReference>
<proteinExistence type="predicted"/>
<feature type="compositionally biased region" description="Acidic residues" evidence="1">
    <location>
        <begin position="133"/>
        <end position="169"/>
    </location>
</feature>
<name>A0AAW0NQB6_9GOBI</name>
<gene>
    <name evidence="2" type="ORF">WMY93_018984</name>
</gene>
<feature type="region of interest" description="Disordered" evidence="1">
    <location>
        <begin position="131"/>
        <end position="169"/>
    </location>
</feature>
<evidence type="ECO:0000256" key="1">
    <source>
        <dbReference type="SAM" id="MobiDB-lite"/>
    </source>
</evidence>
<protein>
    <submittedName>
        <fullName evidence="2">Uncharacterized protein</fullName>
    </submittedName>
</protein>
<dbReference type="AlphaFoldDB" id="A0AAW0NQB6"/>
<comment type="caution">
    <text evidence="2">The sequence shown here is derived from an EMBL/GenBank/DDBJ whole genome shotgun (WGS) entry which is preliminary data.</text>
</comment>
<reference evidence="3" key="1">
    <citation type="submission" date="2024-04" db="EMBL/GenBank/DDBJ databases">
        <title>Salinicola lusitanus LLJ914,a marine bacterium isolated from the Okinawa Trough.</title>
        <authorList>
            <person name="Li J."/>
        </authorList>
    </citation>
    <scope>NUCLEOTIDE SEQUENCE [LARGE SCALE GENOMIC DNA]</scope>
</reference>
<keyword evidence="3" id="KW-1185">Reference proteome</keyword>
<evidence type="ECO:0000313" key="2">
    <source>
        <dbReference type="EMBL" id="KAK7902215.1"/>
    </source>
</evidence>
<evidence type="ECO:0000313" key="3">
    <source>
        <dbReference type="Proteomes" id="UP001460270"/>
    </source>
</evidence>